<gene>
    <name evidence="1" type="ORF">FB550_101665</name>
</gene>
<comment type="caution">
    <text evidence="1">The sequence shown here is derived from an EMBL/GenBank/DDBJ whole genome shotgun (WGS) entry which is preliminary data.</text>
</comment>
<protein>
    <submittedName>
        <fullName evidence="1">Uncharacterized protein</fullName>
    </submittedName>
</protein>
<evidence type="ECO:0000313" key="1">
    <source>
        <dbReference type="EMBL" id="TWE08638.1"/>
    </source>
</evidence>
<proteinExistence type="predicted"/>
<reference evidence="1 2" key="1">
    <citation type="submission" date="2019-06" db="EMBL/GenBank/DDBJ databases">
        <title>Sorghum-associated microbial communities from plants grown in Nebraska, USA.</title>
        <authorList>
            <person name="Schachtman D."/>
        </authorList>
    </citation>
    <scope>NUCLEOTIDE SEQUENCE [LARGE SCALE GENOMIC DNA]</scope>
    <source>
        <strain evidence="1 2">2482</strain>
    </source>
</reference>
<sequence length="608" mass="68356">MGLFLFTSEDSFQRAFYQLCKTSALTKRLFQHAVYEEAAALLKEPNGLAKIYKYAHLFDEAGLFAGKPWENVRKLNPPLVRGTLHAGGIMAAAEAMSNLRILSIARGDYVHPEMSAAEATEFLTKVMALNLDLLLMKETEENRVTQLYKDKQASEILGFISDHCFSSHVFQILYQEVDNLAVQRPIVTNKILKLIANARKLANGQKVTDSSLMKYENAVYSPSNLAAARESYENKLKASNDLLLIKEAEQLRESMKHTGLVSPFHALFLKLINKEKPDLLQSLLAADKTARKNLRSNLPFVSSLITSAVTMNTRGSIYGLMCLLQRDIFTSELIGEVEKLVKVPIHDQIKNRLINVNKILDLSALRSLVVSGMINVLGQPLGIGQGFNPTCQSTRALSYWSQKNPVMLLKLFNDFLEHGKITIPFEGRPISSDALPHVSLDDEDNIDTVSLLLIPHLDSIYFEMLKAANGRGQDPHKWINPSFHINGVWSEFSDIYSDSDFKARFYRHYHPSENPNVNEGLPQPAGITIYNQTGQVLGAHAVLIQRVCHDPKGCIRVYFYNPNNDSLQVWGNSIRTSVTGNGERDGESSLPFEDFLYFLYAFHFPNQE</sequence>
<accession>A0A561DZ42</accession>
<dbReference type="Proteomes" id="UP000319671">
    <property type="component" value="Unassembled WGS sequence"/>
</dbReference>
<organism evidence="1 2">
    <name type="scientific">Neobacillus bataviensis</name>
    <dbReference type="NCBI Taxonomy" id="220685"/>
    <lineage>
        <taxon>Bacteria</taxon>
        <taxon>Bacillati</taxon>
        <taxon>Bacillota</taxon>
        <taxon>Bacilli</taxon>
        <taxon>Bacillales</taxon>
        <taxon>Bacillaceae</taxon>
        <taxon>Neobacillus</taxon>
    </lineage>
</organism>
<dbReference type="EMBL" id="VIVN01000001">
    <property type="protein sequence ID" value="TWE08638.1"/>
    <property type="molecule type" value="Genomic_DNA"/>
</dbReference>
<evidence type="ECO:0000313" key="2">
    <source>
        <dbReference type="Proteomes" id="UP000319671"/>
    </source>
</evidence>
<dbReference type="RefSeq" id="WP_144562301.1">
    <property type="nucleotide sequence ID" value="NZ_VIVN01000001.1"/>
</dbReference>
<dbReference type="AlphaFoldDB" id="A0A561DZ42"/>
<name>A0A561DZ42_9BACI</name>
<keyword evidence="2" id="KW-1185">Reference proteome</keyword>